<dbReference type="AlphaFoldDB" id="A0A5E4A2G0"/>
<gene>
    <name evidence="2" type="ORF">MONAX_5E002250</name>
</gene>
<sequence>MRSLGKKTEQELCSLRGFQPRRLVRSKLPDSLRAEISPTFAPSHPRPYPPNTPAATMNRPLALLDDFAIESNSPYSKLPPTVLPLWDTSGPGPTPGTNLNCSYNDHVNSTPDFQINFCYIL</sequence>
<reference evidence="2" key="1">
    <citation type="submission" date="2019-04" db="EMBL/GenBank/DDBJ databases">
        <authorList>
            <person name="Alioto T."/>
            <person name="Alioto T."/>
        </authorList>
    </citation>
    <scope>NUCLEOTIDE SEQUENCE [LARGE SCALE GENOMIC DNA]</scope>
</reference>
<dbReference type="Proteomes" id="UP000335636">
    <property type="component" value="Unassembled WGS sequence"/>
</dbReference>
<evidence type="ECO:0000313" key="2">
    <source>
        <dbReference type="EMBL" id="VTJ51229.1"/>
    </source>
</evidence>
<dbReference type="EMBL" id="CABDUW010000002">
    <property type="protein sequence ID" value="VTJ51229.1"/>
    <property type="molecule type" value="Genomic_DNA"/>
</dbReference>
<feature type="region of interest" description="Disordered" evidence="1">
    <location>
        <begin position="35"/>
        <end position="57"/>
    </location>
</feature>
<comment type="caution">
    <text evidence="2">The sequence shown here is derived from an EMBL/GenBank/DDBJ whole genome shotgun (WGS) entry which is preliminary data.</text>
</comment>
<name>A0A5E4A2G0_MARMO</name>
<proteinExistence type="predicted"/>
<evidence type="ECO:0000313" key="3">
    <source>
        <dbReference type="Proteomes" id="UP000335636"/>
    </source>
</evidence>
<keyword evidence="3" id="KW-1185">Reference proteome</keyword>
<accession>A0A5E4A2G0</accession>
<protein>
    <submittedName>
        <fullName evidence="2">Uncharacterized protein</fullName>
    </submittedName>
</protein>
<organism evidence="2 3">
    <name type="scientific">Marmota monax</name>
    <name type="common">Woodchuck</name>
    <dbReference type="NCBI Taxonomy" id="9995"/>
    <lineage>
        <taxon>Eukaryota</taxon>
        <taxon>Metazoa</taxon>
        <taxon>Chordata</taxon>
        <taxon>Craniata</taxon>
        <taxon>Vertebrata</taxon>
        <taxon>Euteleostomi</taxon>
        <taxon>Mammalia</taxon>
        <taxon>Eutheria</taxon>
        <taxon>Euarchontoglires</taxon>
        <taxon>Glires</taxon>
        <taxon>Rodentia</taxon>
        <taxon>Sciuromorpha</taxon>
        <taxon>Sciuridae</taxon>
        <taxon>Xerinae</taxon>
        <taxon>Marmotini</taxon>
        <taxon>Marmota</taxon>
    </lineage>
</organism>
<evidence type="ECO:0000256" key="1">
    <source>
        <dbReference type="SAM" id="MobiDB-lite"/>
    </source>
</evidence>